<keyword evidence="1" id="KW-1133">Transmembrane helix</keyword>
<keyword evidence="3" id="KW-1185">Reference proteome</keyword>
<feature type="transmembrane region" description="Helical" evidence="1">
    <location>
        <begin position="200"/>
        <end position="224"/>
    </location>
</feature>
<dbReference type="EMBL" id="JADCKQ010000001">
    <property type="protein sequence ID" value="MBI1492340.1"/>
    <property type="molecule type" value="Genomic_DNA"/>
</dbReference>
<feature type="transmembrane region" description="Helical" evidence="1">
    <location>
        <begin position="328"/>
        <end position="352"/>
    </location>
</feature>
<evidence type="ECO:0000313" key="3">
    <source>
        <dbReference type="Proteomes" id="UP000640583"/>
    </source>
</evidence>
<feature type="transmembrane region" description="Helical" evidence="1">
    <location>
        <begin position="121"/>
        <end position="138"/>
    </location>
</feature>
<evidence type="ECO:0000313" key="2">
    <source>
        <dbReference type="EMBL" id="MBI1492340.1"/>
    </source>
</evidence>
<dbReference type="PANTHER" id="PTHR43849">
    <property type="entry name" value="BLL3936 PROTEIN"/>
    <property type="match status" value="1"/>
</dbReference>
<name>A0A8J7IVI6_9RHOB</name>
<gene>
    <name evidence="2" type="ORF">H1D41_01675</name>
</gene>
<feature type="transmembrane region" description="Helical" evidence="1">
    <location>
        <begin position="12"/>
        <end position="32"/>
    </location>
</feature>
<dbReference type="Proteomes" id="UP000640583">
    <property type="component" value="Unassembled WGS sequence"/>
</dbReference>
<sequence>MIRYSDRPRLFSLIALIWGGFLLLIASPWAYGLLPGWILTNDRAIMLAFVIGSTCLLSFPGSLVWQRAGLAFVACVVMLTPLIFASDIAAAGGRARGAMVWFGLAGVLLVLWAIHRVLGWLGLALVMITLIYCVIGHLDFISDDLRWRGASLSKLMSHFWTTGEGVFGGMMGYVAKFLLIELLLWSLVVRGFVGETRLPFSGILLLLALGPYLESVVTRLFFLPLGLDDIVVTLTIAVLLLAHQIFALLRRDIALREFVLAVLLIATALGVKAFFTVHHGYSPVRSVFYAIFSVASVILLQVFFDILCGRVHFVQGLKWFPRAVYDAVIRAMFHAIWIVLAYTGIALIMGAASLTGLGQLAADLIDNRGHDLSIAAVMLGGSVLAGPFLLPLAGWWRYGRPASFK</sequence>
<feature type="transmembrane region" description="Helical" evidence="1">
    <location>
        <begin position="258"/>
        <end position="275"/>
    </location>
</feature>
<keyword evidence="1" id="KW-0812">Transmembrane</keyword>
<feature type="transmembrane region" description="Helical" evidence="1">
    <location>
        <begin position="287"/>
        <end position="307"/>
    </location>
</feature>
<proteinExistence type="predicted"/>
<feature type="transmembrane region" description="Helical" evidence="1">
    <location>
        <begin position="230"/>
        <end position="249"/>
    </location>
</feature>
<feature type="transmembrane region" description="Helical" evidence="1">
    <location>
        <begin position="44"/>
        <end position="63"/>
    </location>
</feature>
<feature type="transmembrane region" description="Helical" evidence="1">
    <location>
        <begin position="166"/>
        <end position="188"/>
    </location>
</feature>
<organism evidence="2 3">
    <name type="scientific">Halocynthiibacter styelae</name>
    <dbReference type="NCBI Taxonomy" id="2761955"/>
    <lineage>
        <taxon>Bacteria</taxon>
        <taxon>Pseudomonadati</taxon>
        <taxon>Pseudomonadota</taxon>
        <taxon>Alphaproteobacteria</taxon>
        <taxon>Rhodobacterales</taxon>
        <taxon>Paracoccaceae</taxon>
        <taxon>Halocynthiibacter</taxon>
    </lineage>
</organism>
<protein>
    <submittedName>
        <fullName evidence="2">Uncharacterized protein</fullName>
    </submittedName>
</protein>
<evidence type="ECO:0000256" key="1">
    <source>
        <dbReference type="SAM" id="Phobius"/>
    </source>
</evidence>
<comment type="caution">
    <text evidence="2">The sequence shown here is derived from an EMBL/GenBank/DDBJ whole genome shotgun (WGS) entry which is preliminary data.</text>
</comment>
<reference evidence="2" key="1">
    <citation type="submission" date="2020-10" db="EMBL/GenBank/DDBJ databases">
        <title>Paenihalocynthiibacter styelae gen. nov., sp. nov., isolated from stalked sea squirt Styela clava.</title>
        <authorList>
            <person name="Kim Y.-O."/>
            <person name="Yoon J.-H."/>
        </authorList>
    </citation>
    <scope>NUCLEOTIDE SEQUENCE</scope>
    <source>
        <strain evidence="2">MYP1-1</strain>
    </source>
</reference>
<feature type="transmembrane region" description="Helical" evidence="1">
    <location>
        <begin position="372"/>
        <end position="396"/>
    </location>
</feature>
<keyword evidence="1" id="KW-0472">Membrane</keyword>
<accession>A0A8J7IVI6</accession>
<feature type="transmembrane region" description="Helical" evidence="1">
    <location>
        <begin position="70"/>
        <end position="92"/>
    </location>
</feature>
<dbReference type="PANTHER" id="PTHR43849:SF2">
    <property type="entry name" value="BLL3936 PROTEIN"/>
    <property type="match status" value="1"/>
</dbReference>
<dbReference type="RefSeq" id="WP_228847269.1">
    <property type="nucleotide sequence ID" value="NZ_JADCKQ010000001.1"/>
</dbReference>
<feature type="transmembrane region" description="Helical" evidence="1">
    <location>
        <begin position="98"/>
        <end position="114"/>
    </location>
</feature>
<dbReference type="AlphaFoldDB" id="A0A8J7IVI6"/>